<keyword evidence="13" id="KW-1185">Reference proteome</keyword>
<evidence type="ECO:0000256" key="9">
    <source>
        <dbReference type="HAMAP-Rule" id="MF_01463"/>
    </source>
</evidence>
<dbReference type="GO" id="GO:0043952">
    <property type="term" value="P:protein transport by the Sec complex"/>
    <property type="evidence" value="ECO:0007669"/>
    <property type="project" value="UniProtKB-UniRule"/>
</dbReference>
<organism evidence="12 13">
    <name type="scientific">Tepidibacillus fermentans</name>
    <dbReference type="NCBI Taxonomy" id="1281767"/>
    <lineage>
        <taxon>Bacteria</taxon>
        <taxon>Bacillati</taxon>
        <taxon>Bacillota</taxon>
        <taxon>Bacilli</taxon>
        <taxon>Bacillales</taxon>
        <taxon>Bacillaceae</taxon>
        <taxon>Tepidibacillus</taxon>
    </lineage>
</organism>
<feature type="transmembrane region" description="Helical" evidence="9">
    <location>
        <begin position="334"/>
        <end position="355"/>
    </location>
</feature>
<comment type="subunit">
    <text evidence="9">Forms a complex with SecF. Part of the essential Sec protein translocation apparatus which comprises SecA, SecYEG and auxiliary proteins SecDF. Other proteins may also be involved.</text>
</comment>
<comment type="subcellular location">
    <subcellularLocation>
        <location evidence="1 9">Cell membrane</location>
        <topology evidence="1 9">Multi-pass membrane protein</topology>
    </subcellularLocation>
</comment>
<keyword evidence="5 9" id="KW-0653">Protein transport</keyword>
<dbReference type="Pfam" id="PF02355">
    <property type="entry name" value="SecD_SecF_C"/>
    <property type="match status" value="1"/>
</dbReference>
<dbReference type="Gene3D" id="3.30.1360.200">
    <property type="match status" value="1"/>
</dbReference>
<accession>A0A4V2UT23</accession>
<dbReference type="NCBIfam" id="TIGR00916">
    <property type="entry name" value="2A0604s01"/>
    <property type="match status" value="1"/>
</dbReference>
<evidence type="ECO:0000313" key="13">
    <source>
        <dbReference type="Proteomes" id="UP000295788"/>
    </source>
</evidence>
<dbReference type="GO" id="GO:0065002">
    <property type="term" value="P:intracellular protein transmembrane transport"/>
    <property type="evidence" value="ECO:0007669"/>
    <property type="project" value="UniProtKB-UniRule"/>
</dbReference>
<evidence type="ECO:0000256" key="4">
    <source>
        <dbReference type="ARBA" id="ARBA00022692"/>
    </source>
</evidence>
<comment type="caution">
    <text evidence="12">The sequence shown here is derived from an EMBL/GenBank/DDBJ whole genome shotgun (WGS) entry which is preliminary data.</text>
</comment>
<keyword evidence="6 9" id="KW-1133">Transmembrane helix</keyword>
<comment type="function">
    <text evidence="9">Part of the Sec protein translocase complex. Interacts with the SecYEG preprotein conducting channel. SecDF uses the proton motive force (PMF) to complete protein translocation after the ATP-dependent function of SecA.</text>
</comment>
<dbReference type="InterPro" id="IPR005791">
    <property type="entry name" value="SecD"/>
</dbReference>
<evidence type="ECO:0000256" key="1">
    <source>
        <dbReference type="ARBA" id="ARBA00004651"/>
    </source>
</evidence>
<dbReference type="SUPFAM" id="SSF82866">
    <property type="entry name" value="Multidrug efflux transporter AcrB transmembrane domain"/>
    <property type="match status" value="1"/>
</dbReference>
<dbReference type="InterPro" id="IPR001036">
    <property type="entry name" value="Acrflvin-R"/>
</dbReference>
<proteinExistence type="inferred from homology"/>
<dbReference type="PANTHER" id="PTHR30081">
    <property type="entry name" value="PROTEIN-EXPORT MEMBRANE PROTEIN SEC"/>
    <property type="match status" value="1"/>
</dbReference>
<dbReference type="AlphaFoldDB" id="A0A4V2UT23"/>
<keyword evidence="7 9" id="KW-0811">Translocation</keyword>
<feature type="transmembrane region" description="Helical" evidence="9">
    <location>
        <begin position="361"/>
        <end position="387"/>
    </location>
</feature>
<feature type="transmembrane region" description="Helical" evidence="9">
    <location>
        <begin position="263"/>
        <end position="283"/>
    </location>
</feature>
<evidence type="ECO:0000259" key="10">
    <source>
        <dbReference type="Pfam" id="PF02355"/>
    </source>
</evidence>
<comment type="caution">
    <text evidence="9">Lacks conserved residue(s) required for the propagation of feature annotation.</text>
</comment>
<dbReference type="InterPro" id="IPR054384">
    <property type="entry name" value="SecDF_P1_head"/>
</dbReference>
<keyword evidence="2 9" id="KW-0813">Transport</keyword>
<evidence type="ECO:0000256" key="3">
    <source>
        <dbReference type="ARBA" id="ARBA00022475"/>
    </source>
</evidence>
<feature type="domain" description="SecDF P1 head subdomain" evidence="11">
    <location>
        <begin position="118"/>
        <end position="216"/>
    </location>
</feature>
<feature type="domain" description="Protein export membrane protein SecD/SecF C-terminal" evidence="10">
    <location>
        <begin position="219"/>
        <end position="388"/>
    </location>
</feature>
<evidence type="ECO:0000259" key="11">
    <source>
        <dbReference type="Pfam" id="PF22599"/>
    </source>
</evidence>
<evidence type="ECO:0000256" key="7">
    <source>
        <dbReference type="ARBA" id="ARBA00023010"/>
    </source>
</evidence>
<feature type="transmembrane region" description="Helical" evidence="9">
    <location>
        <begin position="289"/>
        <end position="313"/>
    </location>
</feature>
<gene>
    <name evidence="9" type="primary">secD</name>
    <name evidence="12" type="ORF">EDD72_103162</name>
</gene>
<dbReference type="NCBIfam" id="TIGR01129">
    <property type="entry name" value="secD"/>
    <property type="match status" value="1"/>
</dbReference>
<protein>
    <recommendedName>
        <fullName evidence="9">Protein translocase subunit SecD</fullName>
    </recommendedName>
</protein>
<dbReference type="PANTHER" id="PTHR30081:SF1">
    <property type="entry name" value="PROTEIN TRANSLOCASE SUBUNIT SECD"/>
    <property type="match status" value="1"/>
</dbReference>
<sequence length="412" mass="45129">MIRWNKLIALIAIILSLSLLMAFTSNYVVRHITLGLDLQGGFEVLYQASPLEGEKVTSQGLKDTVRAIERRINVLGVTEPEINIEGQDRIRVKLAGVTNQDAARELLGKPARLTFRNVNNEILLDGKDLVQGGAKVDVDTQTNQPVVQLKLKDANKFRDITSKYLGQPIGIYLDEDLITNPTVQSVITTGTAVITGQESVEKAQELADLLNAGALPLQLKEIQSQSVGASLGMQALQLGVKAGIIGTVLILLFMILYYRLPGFIASFTLVFYIYLILVVFWQMHVTLTLPGIAALVLGIGMAVDANIISYERIKEELRAGRSLMSAIRVGYQRSFATILDSNLTTIIAALVLFIIGEFGQIKGFAITLIVSILVSMVTAVFGARLLINLFVKSNLTSKTWLFGVKEAEIREL</sequence>
<name>A0A4V2UT23_9BACI</name>
<dbReference type="PRINTS" id="PR00702">
    <property type="entry name" value="ACRIFLAVINRP"/>
</dbReference>
<evidence type="ECO:0000256" key="5">
    <source>
        <dbReference type="ARBA" id="ARBA00022927"/>
    </source>
</evidence>
<keyword evidence="3 9" id="KW-1003">Cell membrane</keyword>
<dbReference type="EMBL" id="SMAB01000003">
    <property type="protein sequence ID" value="TCS83834.1"/>
    <property type="molecule type" value="Genomic_DNA"/>
</dbReference>
<dbReference type="Gene3D" id="3.30.70.3400">
    <property type="match status" value="1"/>
</dbReference>
<dbReference type="InterPro" id="IPR055344">
    <property type="entry name" value="SecD_SecF_C_bact"/>
</dbReference>
<dbReference type="InterPro" id="IPR022813">
    <property type="entry name" value="SecD/SecF_arch_bac"/>
</dbReference>
<keyword evidence="4 9" id="KW-0812">Transmembrane</keyword>
<dbReference type="HAMAP" id="MF_01463_B">
    <property type="entry name" value="SecD_B"/>
    <property type="match status" value="1"/>
</dbReference>
<keyword evidence="8 9" id="KW-0472">Membrane</keyword>
<dbReference type="Gene3D" id="1.20.1640.10">
    <property type="entry name" value="Multidrug efflux transporter AcrB transmembrane domain"/>
    <property type="match status" value="1"/>
</dbReference>
<evidence type="ECO:0000313" key="12">
    <source>
        <dbReference type="EMBL" id="TCS83834.1"/>
    </source>
</evidence>
<evidence type="ECO:0000256" key="6">
    <source>
        <dbReference type="ARBA" id="ARBA00022989"/>
    </source>
</evidence>
<dbReference type="GO" id="GO:0006605">
    <property type="term" value="P:protein targeting"/>
    <property type="evidence" value="ECO:0007669"/>
    <property type="project" value="UniProtKB-UniRule"/>
</dbReference>
<dbReference type="Pfam" id="PF22599">
    <property type="entry name" value="SecDF_P1_head"/>
    <property type="match status" value="1"/>
</dbReference>
<feature type="transmembrane region" description="Helical" evidence="9">
    <location>
        <begin position="235"/>
        <end position="256"/>
    </location>
</feature>
<dbReference type="FunFam" id="1.20.1640.10:FF:000004">
    <property type="entry name" value="Protein translocase subunit SecD"/>
    <property type="match status" value="1"/>
</dbReference>
<dbReference type="GO" id="GO:0005886">
    <property type="term" value="C:plasma membrane"/>
    <property type="evidence" value="ECO:0007669"/>
    <property type="project" value="UniProtKB-SubCell"/>
</dbReference>
<dbReference type="InterPro" id="IPR048634">
    <property type="entry name" value="SecD_SecF_C"/>
</dbReference>
<dbReference type="Proteomes" id="UP000295788">
    <property type="component" value="Unassembled WGS sequence"/>
</dbReference>
<evidence type="ECO:0000256" key="2">
    <source>
        <dbReference type="ARBA" id="ARBA00022448"/>
    </source>
</evidence>
<reference evidence="12 13" key="1">
    <citation type="submission" date="2019-03" db="EMBL/GenBank/DDBJ databases">
        <title>Genomic Encyclopedia of Type Strains, Phase IV (KMG-IV): sequencing the most valuable type-strain genomes for metagenomic binning, comparative biology and taxonomic classification.</title>
        <authorList>
            <person name="Goeker M."/>
        </authorList>
    </citation>
    <scope>NUCLEOTIDE SEQUENCE [LARGE SCALE GENOMIC DNA]</scope>
    <source>
        <strain evidence="12 13">DSM 23802</strain>
    </source>
</reference>
<comment type="similarity">
    <text evidence="9">Belongs to the SecD/SecF family. SecD subfamily.</text>
</comment>
<dbReference type="GO" id="GO:0015450">
    <property type="term" value="F:protein-transporting ATPase activity"/>
    <property type="evidence" value="ECO:0007669"/>
    <property type="project" value="InterPro"/>
</dbReference>
<evidence type="ECO:0000256" key="8">
    <source>
        <dbReference type="ARBA" id="ARBA00023136"/>
    </source>
</evidence>